<dbReference type="InterPro" id="IPR052654">
    <property type="entry name" value="CS_Sulfotransferase"/>
</dbReference>
<proteinExistence type="predicted"/>
<name>A0ABD3WQK4_SINWO</name>
<evidence type="ECO:0008006" key="3">
    <source>
        <dbReference type="Google" id="ProtNLM"/>
    </source>
</evidence>
<comment type="caution">
    <text evidence="1">The sequence shown here is derived from an EMBL/GenBank/DDBJ whole genome shotgun (WGS) entry which is preliminary data.</text>
</comment>
<evidence type="ECO:0000313" key="2">
    <source>
        <dbReference type="Proteomes" id="UP001634394"/>
    </source>
</evidence>
<keyword evidence="2" id="KW-1185">Reference proteome</keyword>
<gene>
    <name evidence="1" type="ORF">ACJMK2_034127</name>
</gene>
<organism evidence="1 2">
    <name type="scientific">Sinanodonta woodiana</name>
    <name type="common">Chinese pond mussel</name>
    <name type="synonym">Anodonta woodiana</name>
    <dbReference type="NCBI Taxonomy" id="1069815"/>
    <lineage>
        <taxon>Eukaryota</taxon>
        <taxon>Metazoa</taxon>
        <taxon>Spiralia</taxon>
        <taxon>Lophotrochozoa</taxon>
        <taxon>Mollusca</taxon>
        <taxon>Bivalvia</taxon>
        <taxon>Autobranchia</taxon>
        <taxon>Heteroconchia</taxon>
        <taxon>Palaeoheterodonta</taxon>
        <taxon>Unionida</taxon>
        <taxon>Unionoidea</taxon>
        <taxon>Unionidae</taxon>
        <taxon>Unioninae</taxon>
        <taxon>Sinanodonta</taxon>
    </lineage>
</organism>
<dbReference type="AlphaFoldDB" id="A0ABD3WQK4"/>
<dbReference type="Gene3D" id="3.40.50.300">
    <property type="entry name" value="P-loop containing nucleotide triphosphate hydrolases"/>
    <property type="match status" value="1"/>
</dbReference>
<protein>
    <recommendedName>
        <fullName evidence="3">Sulfotransferase domain-containing protein</fullName>
    </recommendedName>
</protein>
<sequence>MKLSWRGTYIVILCSLVLLGLYCMLDNGSKSQTDAERSRRILETLVQDKLDPSQIYSSLFKEAMHQNLSIRSKTDTNEYKQVLLNTINQKNVLLELYKQQVEMQQAEIHHAHVQKHVITNVHKQQTVASVTHTAHNLAVTHFRHDVIPYTHTQQIGSMLLEEKTTLDALNNETDTATNVNTISKPNNYYQQEYLKLAKEYIVHDPRVPVEDKNKSHEDLRKKMASVLNYTEKEIYSMIEYIRTMNERIDLTDLTPKADFDLVQCDESTVTPKTEDLLCMETPITLRQFKNPCWYNSNHTLRCMPYFQVIGVDKCGSTDLFDKISTHPDILPNEGILKKETMWWSWRRYGHWLRRSTQVQTFEDYLNYFSGAATNIERNIDNSGLHYLVTGDGTPMDFWDFSGWTDIPQNYGLLEPAYLTPHLIRHMNPDVKMILIFRDPMERLYSDYYFLGLGKMTPAGFHEEVKWSIYVLHECLRKNSLRKCLFSREFHVSVNVRDLSKEQVIEMANRKRVHETKRKKNAAPMLDVTRAVLDRLYNSFNEELAEILHDKRFLWKNSTAL</sequence>
<evidence type="ECO:0000313" key="1">
    <source>
        <dbReference type="EMBL" id="KAL3876259.1"/>
    </source>
</evidence>
<accession>A0ABD3WQK4</accession>
<dbReference type="PANTHER" id="PTHR15723:SF0">
    <property type="entry name" value="CARBOHYDRATE SULFOTRANSFERASE 15"/>
    <property type="match status" value="1"/>
</dbReference>
<dbReference type="EMBL" id="JBJQND010000005">
    <property type="protein sequence ID" value="KAL3876259.1"/>
    <property type="molecule type" value="Genomic_DNA"/>
</dbReference>
<dbReference type="PANTHER" id="PTHR15723">
    <property type="entry name" value="CARBOHYDRATE SULFOTRANSFERASE 15"/>
    <property type="match status" value="1"/>
</dbReference>
<dbReference type="InterPro" id="IPR027417">
    <property type="entry name" value="P-loop_NTPase"/>
</dbReference>
<reference evidence="1 2" key="1">
    <citation type="submission" date="2024-11" db="EMBL/GenBank/DDBJ databases">
        <title>Chromosome-level genome assembly of the freshwater bivalve Anodonta woodiana.</title>
        <authorList>
            <person name="Chen X."/>
        </authorList>
    </citation>
    <scope>NUCLEOTIDE SEQUENCE [LARGE SCALE GENOMIC DNA]</scope>
    <source>
        <strain evidence="1">MN2024</strain>
        <tissue evidence="1">Gills</tissue>
    </source>
</reference>
<dbReference type="SUPFAM" id="SSF52540">
    <property type="entry name" value="P-loop containing nucleoside triphosphate hydrolases"/>
    <property type="match status" value="1"/>
</dbReference>
<dbReference type="Proteomes" id="UP001634394">
    <property type="component" value="Unassembled WGS sequence"/>
</dbReference>